<dbReference type="SUPFAM" id="SSF51126">
    <property type="entry name" value="Pectin lyase-like"/>
    <property type="match status" value="1"/>
</dbReference>
<dbReference type="Gene3D" id="2.160.20.10">
    <property type="entry name" value="Single-stranded right-handed beta-helix, Pectin lyase-like"/>
    <property type="match status" value="1"/>
</dbReference>
<comment type="caution">
    <text evidence="2">The sequence shown here is derived from an EMBL/GenBank/DDBJ whole genome shotgun (WGS) entry which is preliminary data.</text>
</comment>
<gene>
    <name evidence="2" type="ORF">S01H1_61269</name>
</gene>
<dbReference type="InterPro" id="IPR006626">
    <property type="entry name" value="PbH1"/>
</dbReference>
<reference evidence="2" key="1">
    <citation type="journal article" date="2014" name="Front. Microbiol.">
        <title>High frequency of phylogenetically diverse reductive dehalogenase-homologous genes in deep subseafloor sedimentary metagenomes.</title>
        <authorList>
            <person name="Kawai M."/>
            <person name="Futagami T."/>
            <person name="Toyoda A."/>
            <person name="Takaki Y."/>
            <person name="Nishi S."/>
            <person name="Hori S."/>
            <person name="Arai W."/>
            <person name="Tsubouchi T."/>
            <person name="Morono Y."/>
            <person name="Uchiyama I."/>
            <person name="Ito T."/>
            <person name="Fujiyama A."/>
            <person name="Inagaki F."/>
            <person name="Takami H."/>
        </authorList>
    </citation>
    <scope>NUCLEOTIDE SEQUENCE</scope>
    <source>
        <strain evidence="2">Expedition CK06-06</strain>
    </source>
</reference>
<accession>X0XBC3</accession>
<feature type="domain" description="Right handed beta helix" evidence="1">
    <location>
        <begin position="73"/>
        <end position="224"/>
    </location>
</feature>
<dbReference type="InterPro" id="IPR012334">
    <property type="entry name" value="Pectin_lyas_fold"/>
</dbReference>
<sequence length="230" mass="23741">MLDINTKSNINIESLRIDGVSTGIVIGGASTLINIINCYLFNFTNAIFKFLVPVGTGETIIFTGNYFDSCTAGISMIGVNDSAILNNYFKDGVAAILLNTAQRIQISNNIIVDSTGIPIDITVTNPVIVGNIINSVTVTGNAFGMRLNGSGGMILNNVLTDVNATGTGTGISLINLDSSIVGHNVVLTTTDIGIVVETASTGVIVIGNNVSGNTTGISASTATQQSHNIT</sequence>
<protein>
    <recommendedName>
        <fullName evidence="1">Right handed beta helix domain-containing protein</fullName>
    </recommendedName>
</protein>
<proteinExistence type="predicted"/>
<evidence type="ECO:0000259" key="1">
    <source>
        <dbReference type="Pfam" id="PF13229"/>
    </source>
</evidence>
<name>X0XBC3_9ZZZZ</name>
<organism evidence="2">
    <name type="scientific">marine sediment metagenome</name>
    <dbReference type="NCBI Taxonomy" id="412755"/>
    <lineage>
        <taxon>unclassified sequences</taxon>
        <taxon>metagenomes</taxon>
        <taxon>ecological metagenomes</taxon>
    </lineage>
</organism>
<dbReference type="InterPro" id="IPR039448">
    <property type="entry name" value="Beta_helix"/>
</dbReference>
<dbReference type="EMBL" id="BARS01040164">
    <property type="protein sequence ID" value="GAG32737.1"/>
    <property type="molecule type" value="Genomic_DNA"/>
</dbReference>
<dbReference type="SMART" id="SM00710">
    <property type="entry name" value="PbH1"/>
    <property type="match status" value="7"/>
</dbReference>
<dbReference type="Pfam" id="PF13229">
    <property type="entry name" value="Beta_helix"/>
    <property type="match status" value="1"/>
</dbReference>
<evidence type="ECO:0000313" key="2">
    <source>
        <dbReference type="EMBL" id="GAG32737.1"/>
    </source>
</evidence>
<dbReference type="InterPro" id="IPR011050">
    <property type="entry name" value="Pectin_lyase_fold/virulence"/>
</dbReference>
<dbReference type="AlphaFoldDB" id="X0XBC3"/>